<name>A0A7N1A893_KALFE</name>
<reference evidence="1" key="1">
    <citation type="submission" date="2021-01" db="UniProtKB">
        <authorList>
            <consortium name="EnsemblPlants"/>
        </authorList>
    </citation>
    <scope>IDENTIFICATION</scope>
</reference>
<dbReference type="InterPro" id="IPR045149">
    <property type="entry name" value="OS-9-like"/>
</dbReference>
<evidence type="ECO:0000313" key="1">
    <source>
        <dbReference type="EnsemblPlants" id="Kaladp0383s0006.1.v1.1"/>
    </source>
</evidence>
<dbReference type="AlphaFoldDB" id="A0A7N1A893"/>
<dbReference type="PANTHER" id="PTHR15414">
    <property type="entry name" value="OS-9-RELATED"/>
    <property type="match status" value="1"/>
</dbReference>
<dbReference type="PANTHER" id="PTHR15414:SF0">
    <property type="entry name" value="ENDOPLASMIC RETICULUM LECTIN 1"/>
    <property type="match status" value="1"/>
</dbReference>
<sequence length="85" mass="9908">MITSVTELSTCKYALTVQCPLLCKHPLFQEERQVWQTVNCNALPRDHSHKETDKETSRDKEEQIAMVTDKIEYLPPKYDSEEHAT</sequence>
<accession>A0A7N1A893</accession>
<dbReference type="Proteomes" id="UP000594263">
    <property type="component" value="Unplaced"/>
</dbReference>
<dbReference type="GO" id="GO:0030968">
    <property type="term" value="P:endoplasmic reticulum unfolded protein response"/>
    <property type="evidence" value="ECO:0007669"/>
    <property type="project" value="InterPro"/>
</dbReference>
<organism evidence="1 2">
    <name type="scientific">Kalanchoe fedtschenkoi</name>
    <name type="common">Lavender scallops</name>
    <name type="synonym">South American air plant</name>
    <dbReference type="NCBI Taxonomy" id="63787"/>
    <lineage>
        <taxon>Eukaryota</taxon>
        <taxon>Viridiplantae</taxon>
        <taxon>Streptophyta</taxon>
        <taxon>Embryophyta</taxon>
        <taxon>Tracheophyta</taxon>
        <taxon>Spermatophyta</taxon>
        <taxon>Magnoliopsida</taxon>
        <taxon>eudicotyledons</taxon>
        <taxon>Gunneridae</taxon>
        <taxon>Pentapetalae</taxon>
        <taxon>Saxifragales</taxon>
        <taxon>Crassulaceae</taxon>
        <taxon>Kalanchoe</taxon>
    </lineage>
</organism>
<dbReference type="GO" id="GO:0030970">
    <property type="term" value="P:retrograde protein transport, ER to cytosol"/>
    <property type="evidence" value="ECO:0007669"/>
    <property type="project" value="TreeGrafter"/>
</dbReference>
<proteinExistence type="predicted"/>
<dbReference type="OMA" id="HSHKETD"/>
<dbReference type="Gramene" id="Kaladp0383s0006.1.v1.1">
    <property type="protein sequence ID" value="Kaladp0383s0006.1.v1.1"/>
    <property type="gene ID" value="Kaladp0383s0006.v1.1"/>
</dbReference>
<protein>
    <submittedName>
        <fullName evidence="1">Uncharacterized protein</fullName>
    </submittedName>
</protein>
<keyword evidence="2" id="KW-1185">Reference proteome</keyword>
<dbReference type="EnsemblPlants" id="Kaladp0383s0006.1.v1.1">
    <property type="protein sequence ID" value="Kaladp0383s0006.1.v1.1"/>
    <property type="gene ID" value="Kaladp0383s0006.v1.1"/>
</dbReference>
<dbReference type="GO" id="GO:0005788">
    <property type="term" value="C:endoplasmic reticulum lumen"/>
    <property type="evidence" value="ECO:0007669"/>
    <property type="project" value="TreeGrafter"/>
</dbReference>
<evidence type="ECO:0000313" key="2">
    <source>
        <dbReference type="Proteomes" id="UP000594263"/>
    </source>
</evidence>